<dbReference type="Gene3D" id="2.60.120.920">
    <property type="match status" value="1"/>
</dbReference>
<dbReference type="InterPro" id="IPR043136">
    <property type="entry name" value="B30.2/SPRY_sf"/>
</dbReference>
<proteinExistence type="predicted"/>
<evidence type="ECO:0000259" key="2">
    <source>
        <dbReference type="Pfam" id="PF00622"/>
    </source>
</evidence>
<dbReference type="Proteomes" id="UP001281761">
    <property type="component" value="Unassembled WGS sequence"/>
</dbReference>
<sequence>MFTDLSAPNEFLHAPIQVDVNAVKLLIQKALEQLKSGNAEQQLAGTKALRTHLEESGIGIGVISQHCLECGCLEPLVQIVTTTTNPHLFALVDGLLHEVVAAAVLPVFVRPTDLIAPLVTLSTVWPLLFSDRLARSSPTAHKPHNRRIGHTLCWVCSSFFSILLLSSPSPSPSLLCCSVRSPSEMESVLSGGIVERVCREIESCSDTAALTSLVGVLGNVCRGIAGFRRSEEAKKKAKQPKEGKDEAEHTNEDNDSFSIFVRSGHALEMAKQTLLQLVSRMRTGKDDVEEEEGRHRTRLNQMVGGVLIDFFAETVGGGRAERVGAIGIDLGKELAEMRRREEEREKRREEERRLEKEARLREQREMDKKMKEMARRETEREEAYRRKMQEVEEERKRNERFVEEGRRREREEEERKAMERVQIIPTAVWEPKLSSRVEGKKIIATDSSAVTIPLSPVLTEGVWLVEVKAGQVFDNALGFFQTPWDQDWSKYLGNDPNSADYNRNGGICHSPKACKRGGGWAAGDVVGVEVDMQQRRAFFCRNGKRQPTIFTAIPPKVQVAVSFYQKNEASMELVTFKQLARTSLQTGADDKIVAW</sequence>
<organism evidence="3 4">
    <name type="scientific">Blattamonas nauphoetae</name>
    <dbReference type="NCBI Taxonomy" id="2049346"/>
    <lineage>
        <taxon>Eukaryota</taxon>
        <taxon>Metamonada</taxon>
        <taxon>Preaxostyla</taxon>
        <taxon>Oxymonadida</taxon>
        <taxon>Blattamonas</taxon>
    </lineage>
</organism>
<dbReference type="InterPro" id="IPR016024">
    <property type="entry name" value="ARM-type_fold"/>
</dbReference>
<dbReference type="InterPro" id="IPR011989">
    <property type="entry name" value="ARM-like"/>
</dbReference>
<dbReference type="EMBL" id="JARBJD010000079">
    <property type="protein sequence ID" value="KAK2954392.1"/>
    <property type="molecule type" value="Genomic_DNA"/>
</dbReference>
<dbReference type="Gene3D" id="1.25.10.10">
    <property type="entry name" value="Leucine-rich Repeat Variant"/>
    <property type="match status" value="1"/>
</dbReference>
<feature type="region of interest" description="Disordered" evidence="1">
    <location>
        <begin position="337"/>
        <end position="357"/>
    </location>
</feature>
<dbReference type="InterPro" id="IPR013320">
    <property type="entry name" value="ConA-like_dom_sf"/>
</dbReference>
<protein>
    <recommendedName>
        <fullName evidence="2">SPRY domain-containing protein</fullName>
    </recommendedName>
</protein>
<feature type="region of interest" description="Disordered" evidence="1">
    <location>
        <begin position="362"/>
        <end position="381"/>
    </location>
</feature>
<accession>A0ABQ9XRX7</accession>
<feature type="domain" description="SPRY" evidence="2">
    <location>
        <begin position="471"/>
        <end position="573"/>
    </location>
</feature>
<comment type="caution">
    <text evidence="3">The sequence shown here is derived from an EMBL/GenBank/DDBJ whole genome shotgun (WGS) entry which is preliminary data.</text>
</comment>
<evidence type="ECO:0000313" key="4">
    <source>
        <dbReference type="Proteomes" id="UP001281761"/>
    </source>
</evidence>
<name>A0ABQ9XRX7_9EUKA</name>
<feature type="compositionally biased region" description="Basic and acidic residues" evidence="1">
    <location>
        <begin position="232"/>
        <end position="252"/>
    </location>
</feature>
<keyword evidence="4" id="KW-1185">Reference proteome</keyword>
<dbReference type="SUPFAM" id="SSF49899">
    <property type="entry name" value="Concanavalin A-like lectins/glucanases"/>
    <property type="match status" value="1"/>
</dbReference>
<dbReference type="CDD" id="cd11709">
    <property type="entry name" value="SPRY"/>
    <property type="match status" value="1"/>
</dbReference>
<dbReference type="SUPFAM" id="SSF48371">
    <property type="entry name" value="ARM repeat"/>
    <property type="match status" value="1"/>
</dbReference>
<evidence type="ECO:0000313" key="3">
    <source>
        <dbReference type="EMBL" id="KAK2954392.1"/>
    </source>
</evidence>
<feature type="region of interest" description="Disordered" evidence="1">
    <location>
        <begin position="232"/>
        <end position="254"/>
    </location>
</feature>
<dbReference type="InterPro" id="IPR003877">
    <property type="entry name" value="SPRY_dom"/>
</dbReference>
<dbReference type="Pfam" id="PF00622">
    <property type="entry name" value="SPRY"/>
    <property type="match status" value="1"/>
</dbReference>
<evidence type="ECO:0000256" key="1">
    <source>
        <dbReference type="SAM" id="MobiDB-lite"/>
    </source>
</evidence>
<gene>
    <name evidence="3" type="ORF">BLNAU_10724</name>
</gene>
<reference evidence="3 4" key="1">
    <citation type="journal article" date="2022" name="bioRxiv">
        <title>Genomics of Preaxostyla Flagellates Illuminates Evolutionary Transitions and the Path Towards Mitochondrial Loss.</title>
        <authorList>
            <person name="Novak L.V.F."/>
            <person name="Treitli S.C."/>
            <person name="Pyrih J."/>
            <person name="Halakuc P."/>
            <person name="Pipaliya S.V."/>
            <person name="Vacek V."/>
            <person name="Brzon O."/>
            <person name="Soukal P."/>
            <person name="Eme L."/>
            <person name="Dacks J.B."/>
            <person name="Karnkowska A."/>
            <person name="Elias M."/>
            <person name="Hampl V."/>
        </authorList>
    </citation>
    <scope>NUCLEOTIDE SEQUENCE [LARGE SCALE GENOMIC DNA]</scope>
    <source>
        <strain evidence="3">NAU3</strain>
        <tissue evidence="3">Gut</tissue>
    </source>
</reference>